<evidence type="ECO:0000256" key="2">
    <source>
        <dbReference type="ARBA" id="ARBA00022485"/>
    </source>
</evidence>
<evidence type="ECO:0000256" key="4">
    <source>
        <dbReference type="ARBA" id="ARBA00022679"/>
    </source>
</evidence>
<dbReference type="InterPro" id="IPR006467">
    <property type="entry name" value="MiaB-like_bact"/>
</dbReference>
<organism evidence="12 13">
    <name type="scientific">Microbacter margulisiae</name>
    <dbReference type="NCBI Taxonomy" id="1350067"/>
    <lineage>
        <taxon>Bacteria</taxon>
        <taxon>Pseudomonadati</taxon>
        <taxon>Bacteroidota</taxon>
        <taxon>Bacteroidia</taxon>
        <taxon>Bacteroidales</taxon>
        <taxon>Porphyromonadaceae</taxon>
        <taxon>Microbacter</taxon>
    </lineage>
</organism>
<dbReference type="Proteomes" id="UP000544222">
    <property type="component" value="Unassembled WGS sequence"/>
</dbReference>
<dbReference type="NCBIfam" id="TIGR00089">
    <property type="entry name" value="MiaB/RimO family radical SAM methylthiotransferase"/>
    <property type="match status" value="1"/>
</dbReference>
<dbReference type="PANTHER" id="PTHR11918">
    <property type="entry name" value="RADICAL SAM PROTEINS"/>
    <property type="match status" value="1"/>
</dbReference>
<dbReference type="PROSITE" id="PS01278">
    <property type="entry name" value="MTTASE_RADICAL"/>
    <property type="match status" value="1"/>
</dbReference>
<keyword evidence="7" id="KW-0479">Metal-binding</keyword>
<dbReference type="SFLD" id="SFLDG01061">
    <property type="entry name" value="methylthiotransferase"/>
    <property type="match status" value="1"/>
</dbReference>
<reference evidence="12 13" key="1">
    <citation type="submission" date="2020-08" db="EMBL/GenBank/DDBJ databases">
        <title>Genomic Encyclopedia of Type Strains, Phase IV (KMG-IV): sequencing the most valuable type-strain genomes for metagenomic binning, comparative biology and taxonomic classification.</title>
        <authorList>
            <person name="Goeker M."/>
        </authorList>
    </citation>
    <scope>NUCLEOTIDE SEQUENCE [LARGE SCALE GENOMIC DNA]</scope>
    <source>
        <strain evidence="12 13">DSM 27471</strain>
    </source>
</reference>
<dbReference type="CDD" id="cd01335">
    <property type="entry name" value="Radical_SAM"/>
    <property type="match status" value="1"/>
</dbReference>
<dbReference type="InterPro" id="IPR005839">
    <property type="entry name" value="Methylthiotransferase"/>
</dbReference>
<dbReference type="SUPFAM" id="SSF102114">
    <property type="entry name" value="Radical SAM enzymes"/>
    <property type="match status" value="1"/>
</dbReference>
<keyword evidence="3" id="KW-0963">Cytoplasm</keyword>
<dbReference type="EMBL" id="JACHYB010000001">
    <property type="protein sequence ID" value="MBB3186075.1"/>
    <property type="molecule type" value="Genomic_DNA"/>
</dbReference>
<dbReference type="SFLD" id="SFLDG01082">
    <property type="entry name" value="B12-binding_domain_containing"/>
    <property type="match status" value="1"/>
</dbReference>
<dbReference type="RefSeq" id="WP_183412015.1">
    <property type="nucleotide sequence ID" value="NZ_JACHYB010000001.1"/>
</dbReference>
<accession>A0A7W5DNW7</accession>
<evidence type="ECO:0000259" key="11">
    <source>
        <dbReference type="PROSITE" id="PS51918"/>
    </source>
</evidence>
<feature type="domain" description="MTTase N-terminal" evidence="10">
    <location>
        <begin position="10"/>
        <end position="122"/>
    </location>
</feature>
<dbReference type="InterPro" id="IPR058240">
    <property type="entry name" value="rSAM_sf"/>
</dbReference>
<dbReference type="GO" id="GO:0035598">
    <property type="term" value="F:tRNA (N(6)-L-threonylcarbamoyladenosine(37)-C(2))-methylthiotransferase activity"/>
    <property type="evidence" value="ECO:0007669"/>
    <property type="project" value="UniProtKB-EC"/>
</dbReference>
<evidence type="ECO:0000259" key="10">
    <source>
        <dbReference type="PROSITE" id="PS51449"/>
    </source>
</evidence>
<dbReference type="InterPro" id="IPR006638">
    <property type="entry name" value="Elp3/MiaA/NifB-like_rSAM"/>
</dbReference>
<name>A0A7W5DNW7_9PORP</name>
<keyword evidence="6" id="KW-0819">tRNA processing</keyword>
<proteinExistence type="predicted"/>
<dbReference type="SFLD" id="SFLDS00029">
    <property type="entry name" value="Radical_SAM"/>
    <property type="match status" value="1"/>
</dbReference>
<comment type="caution">
    <text evidence="12">The sequence shown here is derived from an EMBL/GenBank/DDBJ whole genome shotgun (WGS) entry which is preliminary data.</text>
</comment>
<keyword evidence="4 12" id="KW-0808">Transferase</keyword>
<keyword evidence="13" id="KW-1185">Reference proteome</keyword>
<dbReference type="InterPro" id="IPR013848">
    <property type="entry name" value="Methylthiotransferase_N"/>
</dbReference>
<dbReference type="NCBIfam" id="TIGR01579">
    <property type="entry name" value="MiaB-like-C"/>
    <property type="match status" value="1"/>
</dbReference>
<keyword evidence="2" id="KW-0004">4Fe-4S</keyword>
<keyword evidence="9" id="KW-0411">Iron-sulfur</keyword>
<dbReference type="Gene3D" id="3.40.50.12160">
    <property type="entry name" value="Methylthiotransferase, N-terminal domain"/>
    <property type="match status" value="1"/>
</dbReference>
<comment type="cofactor">
    <cofactor evidence="1">
        <name>[4Fe-4S] cluster</name>
        <dbReference type="ChEBI" id="CHEBI:49883"/>
    </cofactor>
</comment>
<dbReference type="Gene3D" id="3.80.30.20">
    <property type="entry name" value="tm_1862 like domain"/>
    <property type="match status" value="1"/>
</dbReference>
<evidence type="ECO:0000256" key="1">
    <source>
        <dbReference type="ARBA" id="ARBA00001966"/>
    </source>
</evidence>
<sequence length="442" mass="50012">MIDQSQFYDKKMAFFTLGCRLNFAETSTIGRQLAEAGFRKVKAGEKADICVINTCTVTDLADKKSRQAIHRLIRQHPSAFIVVTGCYAQLKPEEVSSLEGVDLVLGANEKFDILHYVDSLEKRSTAEIQHIDSDQLQSFFPSLSHDDRTRFFLKVQDGCDYQCSYCTIPKARGHSRNGTIADTVALARKAAEEGAQEIVLTGVNIGDFGRSTSESFFDLIRALDEVEGIVRYRIGSVEPNLLTHEIIAFVATSKRFAPHFHIPLQSGSNHVLGLMRRRYQRELFEEKVQEIKRLLPNAFIGVDVIVGMNGETEADFEDAMEFIRRLPVSQLHVFTYSERLNTKALEIADTLPQAVRKQRSDRMHALSDEKLNIFYKENIGSQAVVLWEANHKGEMMTGFTENYLHIAAPYDRSRINTLEQVILSDFTESLTANGWIGFQVTR</sequence>
<feature type="domain" description="Radical SAM core" evidence="11">
    <location>
        <begin position="145"/>
        <end position="374"/>
    </location>
</feature>
<evidence type="ECO:0000256" key="9">
    <source>
        <dbReference type="ARBA" id="ARBA00023014"/>
    </source>
</evidence>
<protein>
    <submittedName>
        <fullName evidence="12">Threonylcarbamoyladenosine tRNA methylthiotransferase MtaB</fullName>
        <ecNumber evidence="12">2.8.4.5</ecNumber>
    </submittedName>
</protein>
<dbReference type="AlphaFoldDB" id="A0A7W5DNW7"/>
<dbReference type="Pfam" id="PF04055">
    <property type="entry name" value="Radical_SAM"/>
    <property type="match status" value="1"/>
</dbReference>
<dbReference type="FunFam" id="3.40.50.12160:FF:000004">
    <property type="entry name" value="Threonylcarbamoyladenosine tRNA methylthiotransferase MtaB"/>
    <property type="match status" value="1"/>
</dbReference>
<keyword evidence="5" id="KW-0949">S-adenosyl-L-methionine</keyword>
<dbReference type="GO" id="GO:0046872">
    <property type="term" value="F:metal ion binding"/>
    <property type="evidence" value="ECO:0007669"/>
    <property type="project" value="UniProtKB-KW"/>
</dbReference>
<dbReference type="PROSITE" id="PS51918">
    <property type="entry name" value="RADICAL_SAM"/>
    <property type="match status" value="1"/>
</dbReference>
<evidence type="ECO:0000256" key="3">
    <source>
        <dbReference type="ARBA" id="ARBA00022490"/>
    </source>
</evidence>
<keyword evidence="8" id="KW-0408">Iron</keyword>
<evidence type="ECO:0000313" key="13">
    <source>
        <dbReference type="Proteomes" id="UP000544222"/>
    </source>
</evidence>
<evidence type="ECO:0000256" key="5">
    <source>
        <dbReference type="ARBA" id="ARBA00022691"/>
    </source>
</evidence>
<dbReference type="SMART" id="SM00729">
    <property type="entry name" value="Elp3"/>
    <property type="match status" value="1"/>
</dbReference>
<dbReference type="Pfam" id="PF00919">
    <property type="entry name" value="UPF0004"/>
    <property type="match status" value="1"/>
</dbReference>
<dbReference type="InterPro" id="IPR038135">
    <property type="entry name" value="Methylthiotransferase_N_sf"/>
</dbReference>
<dbReference type="InterPro" id="IPR020612">
    <property type="entry name" value="Methylthiotransferase_CS"/>
</dbReference>
<dbReference type="EC" id="2.8.4.5" evidence="12"/>
<evidence type="ECO:0000256" key="6">
    <source>
        <dbReference type="ARBA" id="ARBA00022694"/>
    </source>
</evidence>
<dbReference type="GO" id="GO:0051539">
    <property type="term" value="F:4 iron, 4 sulfur cluster binding"/>
    <property type="evidence" value="ECO:0007669"/>
    <property type="project" value="UniProtKB-KW"/>
</dbReference>
<evidence type="ECO:0000256" key="8">
    <source>
        <dbReference type="ARBA" id="ARBA00023004"/>
    </source>
</evidence>
<dbReference type="PROSITE" id="PS51449">
    <property type="entry name" value="MTTASE_N"/>
    <property type="match status" value="1"/>
</dbReference>
<dbReference type="PANTHER" id="PTHR11918:SF45">
    <property type="entry name" value="THREONYLCARBAMOYLADENOSINE TRNA METHYLTHIOTRANSFERASE"/>
    <property type="match status" value="1"/>
</dbReference>
<evidence type="ECO:0000313" key="12">
    <source>
        <dbReference type="EMBL" id="MBB3186075.1"/>
    </source>
</evidence>
<dbReference type="InterPro" id="IPR007197">
    <property type="entry name" value="rSAM"/>
</dbReference>
<evidence type="ECO:0000256" key="7">
    <source>
        <dbReference type="ARBA" id="ARBA00022723"/>
    </source>
</evidence>
<dbReference type="InterPro" id="IPR023404">
    <property type="entry name" value="rSAM_horseshoe"/>
</dbReference>
<gene>
    <name evidence="12" type="ORF">FHX64_000238</name>
</gene>